<comment type="caution">
    <text evidence="2">The sequence shown here is derived from an EMBL/GenBank/DDBJ whole genome shotgun (WGS) entry which is preliminary data.</text>
</comment>
<name>A0AAE0U1P3_9PEZI</name>
<evidence type="ECO:0000313" key="3">
    <source>
        <dbReference type="Proteomes" id="UP001285441"/>
    </source>
</evidence>
<reference evidence="2" key="1">
    <citation type="journal article" date="2023" name="Mol. Phylogenet. Evol.">
        <title>Genome-scale phylogeny and comparative genomics of the fungal order Sordariales.</title>
        <authorList>
            <person name="Hensen N."/>
            <person name="Bonometti L."/>
            <person name="Westerberg I."/>
            <person name="Brannstrom I.O."/>
            <person name="Guillou S."/>
            <person name="Cros-Aarteil S."/>
            <person name="Calhoun S."/>
            <person name="Haridas S."/>
            <person name="Kuo A."/>
            <person name="Mondo S."/>
            <person name="Pangilinan J."/>
            <person name="Riley R."/>
            <person name="LaButti K."/>
            <person name="Andreopoulos B."/>
            <person name="Lipzen A."/>
            <person name="Chen C."/>
            <person name="Yan M."/>
            <person name="Daum C."/>
            <person name="Ng V."/>
            <person name="Clum A."/>
            <person name="Steindorff A."/>
            <person name="Ohm R.A."/>
            <person name="Martin F."/>
            <person name="Silar P."/>
            <person name="Natvig D.O."/>
            <person name="Lalanne C."/>
            <person name="Gautier V."/>
            <person name="Ament-Velasquez S.L."/>
            <person name="Kruys A."/>
            <person name="Hutchinson M.I."/>
            <person name="Powell A.J."/>
            <person name="Barry K."/>
            <person name="Miller A.N."/>
            <person name="Grigoriev I.V."/>
            <person name="Debuchy R."/>
            <person name="Gladieux P."/>
            <person name="Hiltunen Thoren M."/>
            <person name="Johannesson H."/>
        </authorList>
    </citation>
    <scope>NUCLEOTIDE SEQUENCE</scope>
    <source>
        <strain evidence="2">CBS 232.78</strain>
    </source>
</reference>
<reference evidence="2" key="2">
    <citation type="submission" date="2023-06" db="EMBL/GenBank/DDBJ databases">
        <authorList>
            <consortium name="Lawrence Berkeley National Laboratory"/>
            <person name="Haridas S."/>
            <person name="Hensen N."/>
            <person name="Bonometti L."/>
            <person name="Westerberg I."/>
            <person name="Brannstrom I.O."/>
            <person name="Guillou S."/>
            <person name="Cros-Aarteil S."/>
            <person name="Calhoun S."/>
            <person name="Kuo A."/>
            <person name="Mondo S."/>
            <person name="Pangilinan J."/>
            <person name="Riley R."/>
            <person name="LaButti K."/>
            <person name="Andreopoulos B."/>
            <person name="Lipzen A."/>
            <person name="Chen C."/>
            <person name="Yanf M."/>
            <person name="Daum C."/>
            <person name="Ng V."/>
            <person name="Clum A."/>
            <person name="Steindorff A."/>
            <person name="Ohm R."/>
            <person name="Martin F."/>
            <person name="Silar P."/>
            <person name="Natvig D."/>
            <person name="Lalanne C."/>
            <person name="Gautier V."/>
            <person name="Ament-velasquez S.L."/>
            <person name="Kruys A."/>
            <person name="Hutchinson M.I."/>
            <person name="Powell A.J."/>
            <person name="Barry K."/>
            <person name="Miller A.N."/>
            <person name="Grigoriev I.V."/>
            <person name="Debuchy R."/>
            <person name="Gladieux P."/>
            <person name="Thoren M.H."/>
            <person name="Johannesson H."/>
        </authorList>
    </citation>
    <scope>NUCLEOTIDE SEQUENCE</scope>
    <source>
        <strain evidence="2">CBS 232.78</strain>
    </source>
</reference>
<feature type="transmembrane region" description="Helical" evidence="1">
    <location>
        <begin position="98"/>
        <end position="120"/>
    </location>
</feature>
<keyword evidence="1" id="KW-0472">Membrane</keyword>
<dbReference type="Proteomes" id="UP001285441">
    <property type="component" value="Unassembled WGS sequence"/>
</dbReference>
<sequence length="121" mass="13385">MLSKLAFKMTLNVVQSGSARCDRRIVFIVFLCLALAWWGLGGTARSMGTWRTIGSKTGTTGPYTRWGSQTRFHPVAKLTSLSENLPWPMETQKVLENLGSAFFLATSPDVCLCVIPAIFLR</sequence>
<proteinExistence type="predicted"/>
<dbReference type="EMBL" id="JAULSW010000003">
    <property type="protein sequence ID" value="KAK3387340.1"/>
    <property type="molecule type" value="Genomic_DNA"/>
</dbReference>
<accession>A0AAE0U1P3</accession>
<evidence type="ECO:0000313" key="2">
    <source>
        <dbReference type="EMBL" id="KAK3387340.1"/>
    </source>
</evidence>
<keyword evidence="1" id="KW-0812">Transmembrane</keyword>
<protein>
    <submittedName>
        <fullName evidence="2">Uncharacterized protein</fullName>
    </submittedName>
</protein>
<keyword evidence="1" id="KW-1133">Transmembrane helix</keyword>
<evidence type="ECO:0000256" key="1">
    <source>
        <dbReference type="SAM" id="Phobius"/>
    </source>
</evidence>
<dbReference type="AlphaFoldDB" id="A0AAE0U1P3"/>
<keyword evidence="3" id="KW-1185">Reference proteome</keyword>
<gene>
    <name evidence="2" type="ORF">B0H63DRAFT_156169</name>
</gene>
<feature type="transmembrane region" description="Helical" evidence="1">
    <location>
        <begin position="21"/>
        <end position="40"/>
    </location>
</feature>
<organism evidence="2 3">
    <name type="scientific">Podospora didyma</name>
    <dbReference type="NCBI Taxonomy" id="330526"/>
    <lineage>
        <taxon>Eukaryota</taxon>
        <taxon>Fungi</taxon>
        <taxon>Dikarya</taxon>
        <taxon>Ascomycota</taxon>
        <taxon>Pezizomycotina</taxon>
        <taxon>Sordariomycetes</taxon>
        <taxon>Sordariomycetidae</taxon>
        <taxon>Sordariales</taxon>
        <taxon>Podosporaceae</taxon>
        <taxon>Podospora</taxon>
    </lineage>
</organism>